<name>A0A645GPT5_9ZZZZ</name>
<protein>
    <submittedName>
        <fullName evidence="1">Uncharacterized protein</fullName>
    </submittedName>
</protein>
<sequence>MLFSTGHRQQQPVHIRRQQLSRHAGESILLMSNGFDTHLMCFSHNRPADIAAGSHHDIRLKIADDLCGARAASGQQIKRFHVAPDILAGNLALNTGNFNRRKGIARLGDELGLHSARVTGKEHLGAGVATA</sequence>
<organism evidence="1">
    <name type="scientific">bioreactor metagenome</name>
    <dbReference type="NCBI Taxonomy" id="1076179"/>
    <lineage>
        <taxon>unclassified sequences</taxon>
        <taxon>metagenomes</taxon>
        <taxon>ecological metagenomes</taxon>
    </lineage>
</organism>
<proteinExistence type="predicted"/>
<evidence type="ECO:0000313" key="1">
    <source>
        <dbReference type="EMBL" id="MPN27942.1"/>
    </source>
</evidence>
<reference evidence="1" key="1">
    <citation type="submission" date="2019-08" db="EMBL/GenBank/DDBJ databases">
        <authorList>
            <person name="Kucharzyk K."/>
            <person name="Murdoch R.W."/>
            <person name="Higgins S."/>
            <person name="Loffler F."/>
        </authorList>
    </citation>
    <scope>NUCLEOTIDE SEQUENCE</scope>
</reference>
<accession>A0A645GPT5</accession>
<comment type="caution">
    <text evidence="1">The sequence shown here is derived from an EMBL/GenBank/DDBJ whole genome shotgun (WGS) entry which is preliminary data.</text>
</comment>
<gene>
    <name evidence="1" type="ORF">SDC9_175376</name>
</gene>
<dbReference type="EMBL" id="VSSQ01078007">
    <property type="protein sequence ID" value="MPN27942.1"/>
    <property type="molecule type" value="Genomic_DNA"/>
</dbReference>
<dbReference type="AlphaFoldDB" id="A0A645GPT5"/>